<comment type="catalytic activity">
    <reaction evidence="8 9">
        <text>a ubiquinone + NADH + 5 H(+)(in) = a ubiquinol + NAD(+) + 4 H(+)(out)</text>
        <dbReference type="Rhea" id="RHEA:29091"/>
        <dbReference type="Rhea" id="RHEA-COMP:9565"/>
        <dbReference type="Rhea" id="RHEA-COMP:9566"/>
        <dbReference type="ChEBI" id="CHEBI:15378"/>
        <dbReference type="ChEBI" id="CHEBI:16389"/>
        <dbReference type="ChEBI" id="CHEBI:17976"/>
        <dbReference type="ChEBI" id="CHEBI:57540"/>
        <dbReference type="ChEBI" id="CHEBI:57945"/>
        <dbReference type="EC" id="7.1.1.2"/>
    </reaction>
</comment>
<comment type="subcellular location">
    <subcellularLocation>
        <location evidence="1">Membrane</location>
    </subcellularLocation>
    <subcellularLocation>
        <location evidence="9">Mitochondrion membrane</location>
        <topology evidence="9">Multi-pass membrane protein</topology>
    </subcellularLocation>
</comment>
<feature type="transmembrane region" description="Helical" evidence="9">
    <location>
        <begin position="86"/>
        <end position="106"/>
    </location>
</feature>
<evidence type="ECO:0000256" key="3">
    <source>
        <dbReference type="ARBA" id="ARBA00021007"/>
    </source>
</evidence>
<keyword evidence="7 9" id="KW-0472">Membrane</keyword>
<evidence type="ECO:0000313" key="10">
    <source>
        <dbReference type="EMBL" id="AFJ14643.1"/>
    </source>
</evidence>
<evidence type="ECO:0000256" key="6">
    <source>
        <dbReference type="ARBA" id="ARBA00022989"/>
    </source>
</evidence>
<dbReference type="GO" id="GO:0030964">
    <property type="term" value="C:NADH dehydrogenase complex"/>
    <property type="evidence" value="ECO:0007669"/>
    <property type="project" value="TreeGrafter"/>
</dbReference>
<feature type="transmembrane region" description="Helical" evidence="9">
    <location>
        <begin position="56"/>
        <end position="80"/>
    </location>
</feature>
<evidence type="ECO:0000256" key="2">
    <source>
        <dbReference type="ARBA" id="ARBA00008472"/>
    </source>
</evidence>
<dbReference type="InterPro" id="IPR000440">
    <property type="entry name" value="NADH_UbQ/plastoQ_OxRdtase_su3"/>
</dbReference>
<geneLocation type="mitochondrion" evidence="10"/>
<gene>
    <name evidence="10" type="primary">ND3</name>
</gene>
<keyword evidence="6 9" id="KW-1133">Transmembrane helix</keyword>
<dbReference type="PANTHER" id="PTHR11058:SF9">
    <property type="entry name" value="NADH-UBIQUINONE OXIDOREDUCTASE CHAIN 3"/>
    <property type="match status" value="1"/>
</dbReference>
<proteinExistence type="inferred from homology"/>
<dbReference type="Gene3D" id="1.20.58.1610">
    <property type="entry name" value="NADH:ubiquinone/plastoquinone oxidoreductase, chain 3"/>
    <property type="match status" value="1"/>
</dbReference>
<protein>
    <recommendedName>
        <fullName evidence="3 9">NADH-ubiquinone oxidoreductase chain 3</fullName>
        <ecNumber evidence="9">7.1.1.2</ecNumber>
    </recommendedName>
</protein>
<keyword evidence="9 10" id="KW-0496">Mitochondrion</keyword>
<evidence type="ECO:0000256" key="7">
    <source>
        <dbReference type="ARBA" id="ARBA00023136"/>
    </source>
</evidence>
<evidence type="ECO:0000256" key="1">
    <source>
        <dbReference type="ARBA" id="ARBA00004370"/>
    </source>
</evidence>
<evidence type="ECO:0000256" key="4">
    <source>
        <dbReference type="ARBA" id="ARBA00022448"/>
    </source>
</evidence>
<accession>A0A806GM55</accession>
<dbReference type="EC" id="7.1.1.2" evidence="9"/>
<feature type="transmembrane region" description="Helical" evidence="9">
    <location>
        <begin position="6"/>
        <end position="25"/>
    </location>
</feature>
<evidence type="ECO:0000256" key="9">
    <source>
        <dbReference type="RuleBase" id="RU003640"/>
    </source>
</evidence>
<keyword evidence="9" id="KW-0520">NAD</keyword>
<dbReference type="Pfam" id="PF00507">
    <property type="entry name" value="Oxidored_q4"/>
    <property type="match status" value="1"/>
</dbReference>
<dbReference type="PANTHER" id="PTHR11058">
    <property type="entry name" value="NADH-UBIQUINONE OXIDOREDUCTASE CHAIN 3"/>
    <property type="match status" value="1"/>
</dbReference>
<organism evidence="10">
    <name type="scientific">Pomphorhynchus laevis</name>
    <dbReference type="NCBI Taxonomy" id="141832"/>
    <lineage>
        <taxon>Eukaryota</taxon>
        <taxon>Metazoa</taxon>
        <taxon>Spiralia</taxon>
        <taxon>Lophotrochozoa</taxon>
        <taxon>Acanthocephala</taxon>
        <taxon>Palaeacanthocephala</taxon>
        <taxon>Echinorhynchida</taxon>
        <taxon>Pomphorhynchidae</taxon>
        <taxon>Pomphorhynchus</taxon>
    </lineage>
</organism>
<dbReference type="EMBL" id="JQ809442">
    <property type="protein sequence ID" value="AFJ14643.1"/>
    <property type="molecule type" value="Genomic_DNA"/>
</dbReference>
<dbReference type="InterPro" id="IPR038430">
    <property type="entry name" value="NDAH_ubi_oxred_su3_sf"/>
</dbReference>
<keyword evidence="9" id="KW-0830">Ubiquinone</keyword>
<keyword evidence="9" id="KW-0679">Respiratory chain</keyword>
<comment type="similarity">
    <text evidence="2 9">Belongs to the complex I subunit 3 family.</text>
</comment>
<keyword evidence="4 9" id="KW-0813">Transport</keyword>
<dbReference type="GO" id="GO:0031966">
    <property type="term" value="C:mitochondrial membrane"/>
    <property type="evidence" value="ECO:0007669"/>
    <property type="project" value="UniProtKB-SubCell"/>
</dbReference>
<keyword evidence="5 9" id="KW-0812">Transmembrane</keyword>
<keyword evidence="9" id="KW-0249">Electron transport</keyword>
<reference evidence="10" key="1">
    <citation type="submission" date="2012-03" db="EMBL/GenBank/DDBJ databases">
        <title>The complete mitochondrial genome sequence of Pomphorhynchus laevis (Acanthocephala: Palaeacanthocephala).</title>
        <authorList>
            <person name="Pan T."/>
            <person name="Nie P."/>
        </authorList>
    </citation>
    <scope>NUCLEOTIDE SEQUENCE</scope>
    <source>
        <strain evidence="10">Vienna</strain>
    </source>
</reference>
<evidence type="ECO:0000256" key="5">
    <source>
        <dbReference type="ARBA" id="ARBA00022692"/>
    </source>
</evidence>
<keyword evidence="9" id="KW-1278">Translocase</keyword>
<dbReference type="AlphaFoldDB" id="A0A806GM55"/>
<dbReference type="GO" id="GO:0008137">
    <property type="term" value="F:NADH dehydrogenase (ubiquinone) activity"/>
    <property type="evidence" value="ECO:0007669"/>
    <property type="project" value="UniProtKB-UniRule"/>
</dbReference>
<comment type="function">
    <text evidence="9">Core subunit of the mitochondrial membrane respiratory chain NADH dehydrogenase (Complex I) which catalyzes electron transfer from NADH through the respiratory chain, using ubiquinone as an electron acceptor. Essential for the catalytic activity of complex I.</text>
</comment>
<evidence type="ECO:0000256" key="8">
    <source>
        <dbReference type="ARBA" id="ARBA00049551"/>
    </source>
</evidence>
<sequence>MSVIVGVVVAGALVGLLSAVVWVVLNRHMGGVETLTSFECGSPSQQGENRQFSVRFFALVLVFLLLDLEVALILLMPAAALGMSPYMGGCLVMTVILYSVGTFYEWHSGSLSWVY</sequence>
<name>A0A806GM55_9BILA</name>